<evidence type="ECO:0000256" key="1">
    <source>
        <dbReference type="ARBA" id="ARBA00010879"/>
    </source>
</evidence>
<dbReference type="PANTHER" id="PTHR24559">
    <property type="entry name" value="TRANSPOSON TY3-I GAG-POL POLYPROTEIN"/>
    <property type="match status" value="1"/>
</dbReference>
<keyword evidence="7" id="KW-0255">Endonuclease</keyword>
<keyword evidence="10" id="KW-0175">Coiled coil</keyword>
<evidence type="ECO:0000256" key="7">
    <source>
        <dbReference type="ARBA" id="ARBA00022759"/>
    </source>
</evidence>
<dbReference type="STRING" id="8496.A0A151MS29"/>
<evidence type="ECO:0000313" key="12">
    <source>
        <dbReference type="EMBL" id="KYO27325.1"/>
    </source>
</evidence>
<dbReference type="Proteomes" id="UP000050525">
    <property type="component" value="Unassembled WGS sequence"/>
</dbReference>
<keyword evidence="13" id="KW-1185">Reference proteome</keyword>
<keyword evidence="3" id="KW-0645">Protease</keyword>
<dbReference type="GO" id="GO:0008233">
    <property type="term" value="F:peptidase activity"/>
    <property type="evidence" value="ECO:0007669"/>
    <property type="project" value="UniProtKB-KW"/>
</dbReference>
<dbReference type="Pfam" id="PF00078">
    <property type="entry name" value="RVT_1"/>
    <property type="match status" value="1"/>
</dbReference>
<dbReference type="InterPro" id="IPR043502">
    <property type="entry name" value="DNA/RNA_pol_sf"/>
</dbReference>
<evidence type="ECO:0000256" key="2">
    <source>
        <dbReference type="ARBA" id="ARBA00012180"/>
    </source>
</evidence>
<feature type="coiled-coil region" evidence="10">
    <location>
        <begin position="1"/>
        <end position="28"/>
    </location>
</feature>
<comment type="similarity">
    <text evidence="1">Belongs to the beta type-B retroviral polymerase family. HERV class-II K(HML-2) pol subfamily.</text>
</comment>
<keyword evidence="8" id="KW-0378">Hydrolase</keyword>
<evidence type="ECO:0000256" key="5">
    <source>
        <dbReference type="ARBA" id="ARBA00022695"/>
    </source>
</evidence>
<name>A0A151MS29_ALLMI</name>
<dbReference type="GO" id="GO:0003964">
    <property type="term" value="F:RNA-directed DNA polymerase activity"/>
    <property type="evidence" value="ECO:0007669"/>
    <property type="project" value="UniProtKB-KW"/>
</dbReference>
<organism evidence="12 13">
    <name type="scientific">Alligator mississippiensis</name>
    <name type="common">American alligator</name>
    <dbReference type="NCBI Taxonomy" id="8496"/>
    <lineage>
        <taxon>Eukaryota</taxon>
        <taxon>Metazoa</taxon>
        <taxon>Chordata</taxon>
        <taxon>Craniata</taxon>
        <taxon>Vertebrata</taxon>
        <taxon>Euteleostomi</taxon>
        <taxon>Archelosauria</taxon>
        <taxon>Archosauria</taxon>
        <taxon>Crocodylia</taxon>
        <taxon>Alligatoridae</taxon>
        <taxon>Alligatorinae</taxon>
        <taxon>Alligator</taxon>
    </lineage>
</organism>
<dbReference type="CDD" id="cd01647">
    <property type="entry name" value="RT_LTR"/>
    <property type="match status" value="1"/>
</dbReference>
<evidence type="ECO:0000256" key="4">
    <source>
        <dbReference type="ARBA" id="ARBA00022679"/>
    </source>
</evidence>
<feature type="domain" description="Reverse transcriptase" evidence="11">
    <location>
        <begin position="90"/>
        <end position="194"/>
    </location>
</feature>
<evidence type="ECO:0000259" key="11">
    <source>
        <dbReference type="Pfam" id="PF00078"/>
    </source>
</evidence>
<dbReference type="InterPro" id="IPR053134">
    <property type="entry name" value="RNA-dir_DNA_polymerase"/>
</dbReference>
<keyword evidence="6" id="KW-0540">Nuclease</keyword>
<dbReference type="InterPro" id="IPR043128">
    <property type="entry name" value="Rev_trsase/Diguanyl_cyclase"/>
</dbReference>
<evidence type="ECO:0000313" key="13">
    <source>
        <dbReference type="Proteomes" id="UP000050525"/>
    </source>
</evidence>
<keyword evidence="4" id="KW-0808">Transferase</keyword>
<evidence type="ECO:0000256" key="10">
    <source>
        <dbReference type="SAM" id="Coils"/>
    </source>
</evidence>
<dbReference type="EC" id="3.1.26.4" evidence="2"/>
<dbReference type="GO" id="GO:0004523">
    <property type="term" value="F:RNA-DNA hybrid ribonuclease activity"/>
    <property type="evidence" value="ECO:0007669"/>
    <property type="project" value="UniProtKB-EC"/>
</dbReference>
<gene>
    <name evidence="12" type="ORF">Y1Q_0021245</name>
</gene>
<reference evidence="12 13" key="1">
    <citation type="journal article" date="2012" name="Genome Biol.">
        <title>Sequencing three crocodilian genomes to illuminate the evolution of archosaurs and amniotes.</title>
        <authorList>
            <person name="St John J.A."/>
            <person name="Braun E.L."/>
            <person name="Isberg S.R."/>
            <person name="Miles L.G."/>
            <person name="Chong A.Y."/>
            <person name="Gongora J."/>
            <person name="Dalzell P."/>
            <person name="Moran C."/>
            <person name="Bed'hom B."/>
            <person name="Abzhanov A."/>
            <person name="Burgess S.C."/>
            <person name="Cooksey A.M."/>
            <person name="Castoe T.A."/>
            <person name="Crawford N.G."/>
            <person name="Densmore L.D."/>
            <person name="Drew J.C."/>
            <person name="Edwards S.V."/>
            <person name="Faircloth B.C."/>
            <person name="Fujita M.K."/>
            <person name="Greenwold M.J."/>
            <person name="Hoffmann F.G."/>
            <person name="Howard J.M."/>
            <person name="Iguchi T."/>
            <person name="Janes D.E."/>
            <person name="Khan S.Y."/>
            <person name="Kohno S."/>
            <person name="de Koning A.J."/>
            <person name="Lance S.L."/>
            <person name="McCarthy F.M."/>
            <person name="McCormack J.E."/>
            <person name="Merchant M.E."/>
            <person name="Peterson D.G."/>
            <person name="Pollock D.D."/>
            <person name="Pourmand N."/>
            <person name="Raney B.J."/>
            <person name="Roessler K.A."/>
            <person name="Sanford J.R."/>
            <person name="Sawyer R.H."/>
            <person name="Schmidt C.J."/>
            <person name="Triplett E.W."/>
            <person name="Tuberville T.D."/>
            <person name="Venegas-Anaya M."/>
            <person name="Howard J.T."/>
            <person name="Jarvis E.D."/>
            <person name="Guillette L.J.Jr."/>
            <person name="Glenn T.C."/>
            <person name="Green R.E."/>
            <person name="Ray D.A."/>
        </authorList>
    </citation>
    <scope>NUCLEOTIDE SEQUENCE [LARGE SCALE GENOMIC DNA]</scope>
    <source>
        <strain evidence="12">KSC_2009_1</strain>
    </source>
</reference>
<dbReference type="EMBL" id="AKHW03005226">
    <property type="protein sequence ID" value="KYO27325.1"/>
    <property type="molecule type" value="Genomic_DNA"/>
</dbReference>
<dbReference type="Gene3D" id="3.30.70.270">
    <property type="match status" value="1"/>
</dbReference>
<accession>A0A151MS29</accession>
<keyword evidence="5" id="KW-0548">Nucleotidyltransferase</keyword>
<evidence type="ECO:0000256" key="8">
    <source>
        <dbReference type="ARBA" id="ARBA00022801"/>
    </source>
</evidence>
<sequence length="239" mass="27418">MELASQLSEDQREQAAELIRKLEDVFQETPGEARGVVHQIKTPPGQVIRESWRRIPQRLQSQIKTEIEMMLEKGIICRSHSDWRSPIVVVPNPDGKIHLCIDFQKVNAVAKFDAYPMPRVDELVENIGQARYISTLDLTKGYWQVLIAPEDQEKTAFATPWGLFQFRHMPFGLHGAAAMFQRLMDRVLAPHMGEEGALKSSLQYSSFYSEIYLDHTIQEVSVPPKIILQNNFKLKGQFL</sequence>
<evidence type="ECO:0000256" key="6">
    <source>
        <dbReference type="ARBA" id="ARBA00022722"/>
    </source>
</evidence>
<comment type="caution">
    <text evidence="12">The sequence shown here is derived from an EMBL/GenBank/DDBJ whole genome shotgun (WGS) entry which is preliminary data.</text>
</comment>
<evidence type="ECO:0000256" key="3">
    <source>
        <dbReference type="ARBA" id="ARBA00022670"/>
    </source>
</evidence>
<dbReference type="SUPFAM" id="SSF56672">
    <property type="entry name" value="DNA/RNA polymerases"/>
    <property type="match status" value="1"/>
</dbReference>
<protein>
    <recommendedName>
        <fullName evidence="2">ribonuclease H</fullName>
        <ecNumber evidence="2">3.1.26.4</ecNumber>
    </recommendedName>
</protein>
<dbReference type="Gene3D" id="3.10.10.10">
    <property type="entry name" value="HIV Type 1 Reverse Transcriptase, subunit A, domain 1"/>
    <property type="match status" value="1"/>
</dbReference>
<dbReference type="FunFam" id="3.10.10.10:FF:000007">
    <property type="entry name" value="Retrovirus-related Pol polyprotein from transposon 17.6-like Protein"/>
    <property type="match status" value="1"/>
</dbReference>
<dbReference type="AlphaFoldDB" id="A0A151MS29"/>
<dbReference type="InterPro" id="IPR000477">
    <property type="entry name" value="RT_dom"/>
</dbReference>
<dbReference type="GO" id="GO:0006508">
    <property type="term" value="P:proteolysis"/>
    <property type="evidence" value="ECO:0007669"/>
    <property type="project" value="UniProtKB-KW"/>
</dbReference>
<dbReference type="PANTHER" id="PTHR24559:SF454">
    <property type="entry name" value="RIBONUCLEASE H"/>
    <property type="match status" value="1"/>
</dbReference>
<proteinExistence type="inferred from homology"/>
<evidence type="ECO:0000256" key="9">
    <source>
        <dbReference type="ARBA" id="ARBA00022918"/>
    </source>
</evidence>
<keyword evidence="9" id="KW-0695">RNA-directed DNA polymerase</keyword>